<proteinExistence type="inferred from homology"/>
<dbReference type="Proteomes" id="UP000078543">
    <property type="component" value="Unassembled WGS sequence"/>
</dbReference>
<sequence>MISAIAAQTNLLALNATIEAARAGEAGKGFAVVAGEVKNLASQTAKATEEIAEQITRIQAETGRAVGAIRHVGEIVERMSAIAQVITEAVSQQAGATVEIAQGVEQAAGGTRAVSRGVEVTSQAIGRAERSSGEVLETAVTLARGADELRAAVDTFLGRLRAA</sequence>
<evidence type="ECO:0000313" key="5">
    <source>
        <dbReference type="EMBL" id="OAN46879.1"/>
    </source>
</evidence>
<evidence type="ECO:0000256" key="3">
    <source>
        <dbReference type="PROSITE-ProRule" id="PRU00284"/>
    </source>
</evidence>
<evidence type="ECO:0000256" key="1">
    <source>
        <dbReference type="ARBA" id="ARBA00023224"/>
    </source>
</evidence>
<dbReference type="EMBL" id="LWQU01000172">
    <property type="protein sequence ID" value="OAN46879.1"/>
    <property type="molecule type" value="Genomic_DNA"/>
</dbReference>
<dbReference type="PROSITE" id="PS50111">
    <property type="entry name" value="CHEMOTAXIS_TRANSDUC_2"/>
    <property type="match status" value="1"/>
</dbReference>
<evidence type="ECO:0000259" key="4">
    <source>
        <dbReference type="PROSITE" id="PS50111"/>
    </source>
</evidence>
<dbReference type="InterPro" id="IPR004089">
    <property type="entry name" value="MCPsignal_dom"/>
</dbReference>
<dbReference type="PANTHER" id="PTHR32089:SF112">
    <property type="entry name" value="LYSOZYME-LIKE PROTEIN-RELATED"/>
    <property type="match status" value="1"/>
</dbReference>
<dbReference type="GO" id="GO:0006935">
    <property type="term" value="P:chemotaxis"/>
    <property type="evidence" value="ECO:0007669"/>
    <property type="project" value="InterPro"/>
</dbReference>
<dbReference type="SUPFAM" id="SSF58104">
    <property type="entry name" value="Methyl-accepting chemotaxis protein (MCP) signaling domain"/>
    <property type="match status" value="1"/>
</dbReference>
<dbReference type="GO" id="GO:0007165">
    <property type="term" value="P:signal transduction"/>
    <property type="evidence" value="ECO:0007669"/>
    <property type="project" value="UniProtKB-KW"/>
</dbReference>
<protein>
    <recommendedName>
        <fullName evidence="4">Methyl-accepting transducer domain-containing protein</fullName>
    </recommendedName>
</protein>
<evidence type="ECO:0000256" key="2">
    <source>
        <dbReference type="ARBA" id="ARBA00029447"/>
    </source>
</evidence>
<dbReference type="RefSeq" id="WP_068503628.1">
    <property type="nucleotide sequence ID" value="NZ_LWQU01000172.1"/>
</dbReference>
<organism evidence="5 6">
    <name type="scientific">Magnetospirillum moscoviense</name>
    <dbReference type="NCBI Taxonomy" id="1437059"/>
    <lineage>
        <taxon>Bacteria</taxon>
        <taxon>Pseudomonadati</taxon>
        <taxon>Pseudomonadota</taxon>
        <taxon>Alphaproteobacteria</taxon>
        <taxon>Rhodospirillales</taxon>
        <taxon>Rhodospirillaceae</taxon>
        <taxon>Magnetospirillum</taxon>
    </lineage>
</organism>
<accession>A0A178MDN6</accession>
<dbReference type="Gene3D" id="1.10.287.950">
    <property type="entry name" value="Methyl-accepting chemotaxis protein"/>
    <property type="match status" value="1"/>
</dbReference>
<name>A0A178MDN6_9PROT</name>
<dbReference type="Pfam" id="PF00015">
    <property type="entry name" value="MCPsignal"/>
    <property type="match status" value="1"/>
</dbReference>
<dbReference type="GO" id="GO:0004888">
    <property type="term" value="F:transmembrane signaling receptor activity"/>
    <property type="evidence" value="ECO:0007669"/>
    <property type="project" value="InterPro"/>
</dbReference>
<dbReference type="GO" id="GO:0016020">
    <property type="term" value="C:membrane"/>
    <property type="evidence" value="ECO:0007669"/>
    <property type="project" value="InterPro"/>
</dbReference>
<feature type="domain" description="Methyl-accepting transducer" evidence="4">
    <location>
        <begin position="1"/>
        <end position="129"/>
    </location>
</feature>
<dbReference type="PANTHER" id="PTHR32089">
    <property type="entry name" value="METHYL-ACCEPTING CHEMOTAXIS PROTEIN MCPB"/>
    <property type="match status" value="1"/>
</dbReference>
<comment type="similarity">
    <text evidence="2">Belongs to the methyl-accepting chemotaxis (MCP) protein family.</text>
</comment>
<gene>
    <name evidence="5" type="ORF">A6A05_16075</name>
</gene>
<dbReference type="AlphaFoldDB" id="A0A178MDN6"/>
<evidence type="ECO:0000313" key="6">
    <source>
        <dbReference type="Proteomes" id="UP000078543"/>
    </source>
</evidence>
<reference evidence="5 6" key="1">
    <citation type="submission" date="2016-04" db="EMBL/GenBank/DDBJ databases">
        <title>Draft genome sequence of freshwater magnetotactic bacteria Magnetospirillum marisnigri SP-1 and Magnetospirillum moscoviense BB-1.</title>
        <authorList>
            <person name="Koziaeva V."/>
            <person name="Dziuba M.V."/>
            <person name="Ivanov T.M."/>
            <person name="Kuznetsov B."/>
            <person name="Grouzdev D.S."/>
        </authorList>
    </citation>
    <scope>NUCLEOTIDE SEQUENCE [LARGE SCALE GENOMIC DNA]</scope>
    <source>
        <strain evidence="5 6">BB-1</strain>
    </source>
</reference>
<dbReference type="PRINTS" id="PR00260">
    <property type="entry name" value="CHEMTRNSDUCR"/>
</dbReference>
<keyword evidence="6" id="KW-1185">Reference proteome</keyword>
<dbReference type="STRING" id="1437059.A6A05_16075"/>
<dbReference type="OrthoDB" id="5179380at2"/>
<keyword evidence="1 3" id="KW-0807">Transducer</keyword>
<dbReference type="SMART" id="SM00283">
    <property type="entry name" value="MA"/>
    <property type="match status" value="1"/>
</dbReference>
<comment type="caution">
    <text evidence="5">The sequence shown here is derived from an EMBL/GenBank/DDBJ whole genome shotgun (WGS) entry which is preliminary data.</text>
</comment>
<dbReference type="InterPro" id="IPR004090">
    <property type="entry name" value="Chemotax_Me-accpt_rcpt"/>
</dbReference>